<dbReference type="Proteomes" id="UP000189114">
    <property type="component" value="Unassembled WGS sequence"/>
</dbReference>
<reference evidence="2" key="1">
    <citation type="submission" date="2016-10" db="EMBL/GenBank/DDBJ databases">
        <title>Rodentibacter gen. nov. and new species.</title>
        <authorList>
            <person name="Christensen H."/>
        </authorList>
    </citation>
    <scope>NUCLEOTIDE SEQUENCE [LARGE SCALE GENOMIC DNA]</scope>
    <source>
        <strain evidence="2">Ppn152</strain>
    </source>
</reference>
<dbReference type="EMBL" id="MLAE01000011">
    <property type="protein sequence ID" value="OOF79481.1"/>
    <property type="molecule type" value="Genomic_DNA"/>
</dbReference>
<dbReference type="GO" id="GO:0032259">
    <property type="term" value="P:methylation"/>
    <property type="evidence" value="ECO:0007669"/>
    <property type="project" value="UniProtKB-KW"/>
</dbReference>
<dbReference type="SUPFAM" id="SSF53335">
    <property type="entry name" value="S-adenosyl-L-methionine-dependent methyltransferases"/>
    <property type="match status" value="1"/>
</dbReference>
<comment type="caution">
    <text evidence="1">The sequence shown here is derived from an EMBL/GenBank/DDBJ whole genome shotgun (WGS) entry which is preliminary data.</text>
</comment>
<dbReference type="InterPro" id="IPR029063">
    <property type="entry name" value="SAM-dependent_MTases_sf"/>
</dbReference>
<accession>A0A1V3KPD2</accession>
<dbReference type="AlphaFoldDB" id="A0A1V3KPD2"/>
<sequence length="220" mass="25502">MSNQQPTTNNQQPIDYIFSSDWFSHNLPSLNAIFNHLKPQKILEIGSFEGRSTVHFLEKALEFHQEIEMHCIDSWEGGREHIGHWDMNSVENCFEHNLNLILQKLNNPQIKIAKHKGYSHPKMIELLANGYSNYFDFVYVDGSHEAPDVLLDALLAHKLTKINGIIAFDDYLWSPTAQTEEDHYLLVKPAVDHYVNTYQRKVHVLQGLPGYQLYVKKLTD</sequence>
<name>A0A1V3KPD2_9PAST</name>
<keyword evidence="1" id="KW-0808">Transferase</keyword>
<keyword evidence="1" id="KW-0489">Methyltransferase</keyword>
<protein>
    <submittedName>
        <fullName evidence="1">Methyltransferase</fullName>
    </submittedName>
</protein>
<proteinExistence type="predicted"/>
<evidence type="ECO:0000313" key="1">
    <source>
        <dbReference type="EMBL" id="OOF79481.1"/>
    </source>
</evidence>
<dbReference type="Gene3D" id="3.40.50.150">
    <property type="entry name" value="Vaccinia Virus protein VP39"/>
    <property type="match status" value="1"/>
</dbReference>
<dbReference type="PANTHER" id="PTHR37909:SF1">
    <property type="entry name" value="S-ADENOSYL-L-METHIONINE-DEPENDENT METHYLTRANSFERASES SUPERFAMILY PROTEIN"/>
    <property type="match status" value="1"/>
</dbReference>
<dbReference type="GO" id="GO:0008168">
    <property type="term" value="F:methyltransferase activity"/>
    <property type="evidence" value="ECO:0007669"/>
    <property type="project" value="UniProtKB-KW"/>
</dbReference>
<dbReference type="PANTHER" id="PTHR37909">
    <property type="entry name" value="S-ADENOSYL-L-METHIONINE-DEPENDENT METHYLTRANSFERASES SUPERFAMILY PROTEIN"/>
    <property type="match status" value="1"/>
</dbReference>
<evidence type="ECO:0000313" key="2">
    <source>
        <dbReference type="Proteomes" id="UP000189114"/>
    </source>
</evidence>
<gene>
    <name evidence="1" type="ORF">BKG96_02050</name>
</gene>
<dbReference type="Pfam" id="PF13578">
    <property type="entry name" value="Methyltransf_24"/>
    <property type="match status" value="1"/>
</dbReference>
<dbReference type="RefSeq" id="WP_077586163.1">
    <property type="nucleotide sequence ID" value="NZ_MLAE01000011.1"/>
</dbReference>
<organism evidence="1 2">
    <name type="scientific">Rodentibacter caecimuris</name>
    <dbReference type="NCBI Taxonomy" id="1796644"/>
    <lineage>
        <taxon>Bacteria</taxon>
        <taxon>Pseudomonadati</taxon>
        <taxon>Pseudomonadota</taxon>
        <taxon>Gammaproteobacteria</taxon>
        <taxon>Pasteurellales</taxon>
        <taxon>Pasteurellaceae</taxon>
        <taxon>Rodentibacter</taxon>
    </lineage>
</organism>